<sequence>MDKSSASAYVYAKACGMYSKAFVGKKVKKLFEAKNIKELWSLIFTEEVPVVPEGQLADLIEQKLSKRLVADMLKLLSAYDKPDRLITALISKYDYSNLKTAWYGIEKNQNDTSFLVNISPYSVFHWEKWPNIREIIRGTCMEHIKVPEHNAPIEEILFWDSELDRMYYRSVWAGFKSLSKKDKESCKNLVLTEIIMQNIVWILRLRSYYGYKKEKILPLLAGIQTEETEQIFCKPAYFALERPLDDWNEWKDWEYARLLNPHEEGHPWILDPRWVQLECDKYLYKLAVKQFHSSAFTAGAAVAFFKIKRLEEYMIRAAAEILRVGADDEFKNEFIWG</sequence>
<evidence type="ECO:0000313" key="4">
    <source>
        <dbReference type="EMBL" id="QOW61858.1"/>
    </source>
</evidence>
<evidence type="ECO:0000256" key="2">
    <source>
        <dbReference type="ARBA" id="ARBA00022448"/>
    </source>
</evidence>
<organism evidence="4 5">
    <name type="scientific">Treponema pedis</name>
    <dbReference type="NCBI Taxonomy" id="409322"/>
    <lineage>
        <taxon>Bacteria</taxon>
        <taxon>Pseudomonadati</taxon>
        <taxon>Spirochaetota</taxon>
        <taxon>Spirochaetia</taxon>
        <taxon>Spirochaetales</taxon>
        <taxon>Treponemataceae</taxon>
        <taxon>Treponema</taxon>
    </lineage>
</organism>
<dbReference type="SUPFAM" id="SSF103486">
    <property type="entry name" value="V-type ATP synthase subunit C"/>
    <property type="match status" value="1"/>
</dbReference>
<accession>A0A7S6WR71</accession>
<evidence type="ECO:0000313" key="5">
    <source>
        <dbReference type="Proteomes" id="UP000593915"/>
    </source>
</evidence>
<proteinExistence type="inferred from homology"/>
<dbReference type="InterPro" id="IPR035067">
    <property type="entry name" value="V-type_ATPase_csu/dsu"/>
</dbReference>
<evidence type="ECO:0000256" key="1">
    <source>
        <dbReference type="ARBA" id="ARBA00006709"/>
    </source>
</evidence>
<dbReference type="Gene3D" id="1.20.1690.10">
    <property type="entry name" value="V-type ATP synthase subunit C domain"/>
    <property type="match status" value="2"/>
</dbReference>
<dbReference type="InterPro" id="IPR036079">
    <property type="entry name" value="ATPase_csu/dsu_sf"/>
</dbReference>
<protein>
    <submittedName>
        <fullName evidence="4">V-type ATPase subunit</fullName>
    </submittedName>
</protein>
<dbReference type="EMBL" id="CP061839">
    <property type="protein sequence ID" value="QOW61858.1"/>
    <property type="molecule type" value="Genomic_DNA"/>
</dbReference>
<name>A0A7S6WR71_9SPIR</name>
<dbReference type="GO" id="GO:0046961">
    <property type="term" value="F:proton-transporting ATPase activity, rotational mechanism"/>
    <property type="evidence" value="ECO:0007669"/>
    <property type="project" value="InterPro"/>
</dbReference>
<keyword evidence="2" id="KW-0813">Transport</keyword>
<dbReference type="Proteomes" id="UP000593915">
    <property type="component" value="Chromosome"/>
</dbReference>
<dbReference type="InterPro" id="IPR002843">
    <property type="entry name" value="ATPase_V0-cplx_csu/dsu"/>
</dbReference>
<dbReference type="GeneID" id="301090082"/>
<dbReference type="Pfam" id="PF01992">
    <property type="entry name" value="vATP-synt_AC39"/>
    <property type="match status" value="1"/>
</dbReference>
<keyword evidence="3" id="KW-0406">Ion transport</keyword>
<dbReference type="Gene3D" id="1.10.132.50">
    <property type="entry name" value="ATP synthase (C/AC39) subunit, domain 3"/>
    <property type="match status" value="1"/>
</dbReference>
<dbReference type="InterPro" id="IPR044911">
    <property type="entry name" value="V-type_ATPase_csu/dsu_dom_3"/>
</dbReference>
<reference evidence="4 5" key="1">
    <citation type="submission" date="2020-09" db="EMBL/GenBank/DDBJ databases">
        <title>Characterization of Treponema spp. from bovine digital dermatitis in Korea.</title>
        <authorList>
            <person name="Espiritu H.M."/>
            <person name="Cho Y.I."/>
            <person name="Mamuad L."/>
        </authorList>
    </citation>
    <scope>NUCLEOTIDE SEQUENCE [LARGE SCALE GENOMIC DNA]</scope>
    <source>
        <strain evidence="4 5">KS1</strain>
    </source>
</reference>
<dbReference type="RefSeq" id="WP_020965318.1">
    <property type="nucleotide sequence ID" value="NZ_CP061839.1"/>
</dbReference>
<dbReference type="AlphaFoldDB" id="A0A7S6WR71"/>
<evidence type="ECO:0000256" key="3">
    <source>
        <dbReference type="ARBA" id="ARBA00023065"/>
    </source>
</evidence>
<gene>
    <name evidence="4" type="ORF">IFE08_05710</name>
</gene>
<comment type="similarity">
    <text evidence="1">Belongs to the V-ATPase V0D/AC39 subunit family.</text>
</comment>